<evidence type="ECO:0000313" key="3">
    <source>
        <dbReference type="EMBL" id="KKL87188.1"/>
    </source>
</evidence>
<keyword evidence="2" id="KW-0812">Transmembrane</keyword>
<gene>
    <name evidence="3" type="ORF">LCGC14_1937210</name>
</gene>
<organism evidence="3">
    <name type="scientific">marine sediment metagenome</name>
    <dbReference type="NCBI Taxonomy" id="412755"/>
    <lineage>
        <taxon>unclassified sequences</taxon>
        <taxon>metagenomes</taxon>
        <taxon>ecological metagenomes</taxon>
    </lineage>
</organism>
<comment type="caution">
    <text evidence="3">The sequence shown here is derived from an EMBL/GenBank/DDBJ whole genome shotgun (WGS) entry which is preliminary data.</text>
</comment>
<feature type="region of interest" description="Disordered" evidence="1">
    <location>
        <begin position="47"/>
        <end position="76"/>
    </location>
</feature>
<accession>A0A0F9FLM6</accession>
<evidence type="ECO:0000256" key="1">
    <source>
        <dbReference type="SAM" id="MobiDB-lite"/>
    </source>
</evidence>
<proteinExistence type="predicted"/>
<dbReference type="AlphaFoldDB" id="A0A0F9FLM6"/>
<keyword evidence="2" id="KW-1133">Transmembrane helix</keyword>
<keyword evidence="2" id="KW-0472">Membrane</keyword>
<evidence type="ECO:0000256" key="2">
    <source>
        <dbReference type="SAM" id="Phobius"/>
    </source>
</evidence>
<sequence length="76" mass="8130">MSAPDNDTKTQKKRHRHALIGIKTAIIAGALLMIAGIVYAVLQATDPSPDGDVQPVDGPADIEPVIARPQPIEEHR</sequence>
<feature type="transmembrane region" description="Helical" evidence="2">
    <location>
        <begin position="20"/>
        <end position="42"/>
    </location>
</feature>
<protein>
    <submittedName>
        <fullName evidence="3">Uncharacterized protein</fullName>
    </submittedName>
</protein>
<reference evidence="3" key="1">
    <citation type="journal article" date="2015" name="Nature">
        <title>Complex archaea that bridge the gap between prokaryotes and eukaryotes.</title>
        <authorList>
            <person name="Spang A."/>
            <person name="Saw J.H."/>
            <person name="Jorgensen S.L."/>
            <person name="Zaremba-Niedzwiedzka K."/>
            <person name="Martijn J."/>
            <person name="Lind A.E."/>
            <person name="van Eijk R."/>
            <person name="Schleper C."/>
            <person name="Guy L."/>
            <person name="Ettema T.J."/>
        </authorList>
    </citation>
    <scope>NUCLEOTIDE SEQUENCE</scope>
</reference>
<dbReference type="EMBL" id="LAZR01020905">
    <property type="protein sequence ID" value="KKL87188.1"/>
    <property type="molecule type" value="Genomic_DNA"/>
</dbReference>
<name>A0A0F9FLM6_9ZZZZ</name>